<name>A0AAD5L0D5_9CRUS</name>
<dbReference type="AlphaFoldDB" id="A0AAD5L0D5"/>
<comment type="caution">
    <text evidence="1">The sequence shown here is derived from an EMBL/GenBank/DDBJ whole genome shotgun (WGS) entry which is preliminary data.</text>
</comment>
<dbReference type="EMBL" id="WJBH02000009">
    <property type="protein sequence ID" value="KAI9553586.1"/>
    <property type="molecule type" value="Genomic_DNA"/>
</dbReference>
<keyword evidence="2" id="KW-1185">Reference proteome</keyword>
<dbReference type="Proteomes" id="UP000820818">
    <property type="component" value="Linkage Group LG9"/>
</dbReference>
<reference evidence="1 2" key="1">
    <citation type="submission" date="2022-05" db="EMBL/GenBank/DDBJ databases">
        <title>A multi-omics perspective on studying reproductive biology in Daphnia sinensis.</title>
        <authorList>
            <person name="Jia J."/>
        </authorList>
    </citation>
    <scope>NUCLEOTIDE SEQUENCE [LARGE SCALE GENOMIC DNA]</scope>
    <source>
        <strain evidence="1 2">WSL</strain>
    </source>
</reference>
<evidence type="ECO:0000313" key="2">
    <source>
        <dbReference type="Proteomes" id="UP000820818"/>
    </source>
</evidence>
<protein>
    <submittedName>
        <fullName evidence="1">Uncharacterized protein</fullName>
    </submittedName>
</protein>
<organism evidence="1 2">
    <name type="scientific">Daphnia sinensis</name>
    <dbReference type="NCBI Taxonomy" id="1820382"/>
    <lineage>
        <taxon>Eukaryota</taxon>
        <taxon>Metazoa</taxon>
        <taxon>Ecdysozoa</taxon>
        <taxon>Arthropoda</taxon>
        <taxon>Crustacea</taxon>
        <taxon>Branchiopoda</taxon>
        <taxon>Diplostraca</taxon>
        <taxon>Cladocera</taxon>
        <taxon>Anomopoda</taxon>
        <taxon>Daphniidae</taxon>
        <taxon>Daphnia</taxon>
        <taxon>Daphnia similis group</taxon>
    </lineage>
</organism>
<sequence length="54" mass="6002">MGGRSLSSTAGCPVIDDGRFLRSHANDLYRFTKCLVLLLLLTINQPIVYSECSR</sequence>
<proteinExistence type="predicted"/>
<evidence type="ECO:0000313" key="1">
    <source>
        <dbReference type="EMBL" id="KAI9553586.1"/>
    </source>
</evidence>
<accession>A0AAD5L0D5</accession>
<gene>
    <name evidence="1" type="ORF">GHT06_021507</name>
</gene>